<evidence type="ECO:0000256" key="11">
    <source>
        <dbReference type="ARBA" id="ARBA00023136"/>
    </source>
</evidence>
<organism evidence="17 18">
    <name type="scientific">Verrucomicrobia subdivision 6 bacterium BACL9 MAG-120507-bin52</name>
    <dbReference type="NCBI Taxonomy" id="1655590"/>
    <lineage>
        <taxon>Bacteria</taxon>
        <taxon>Pseudomonadati</taxon>
        <taxon>Verrucomicrobiota</taxon>
        <taxon>Verrucomicrobiia</taxon>
        <taxon>Verrucomicrobiales</taxon>
        <taxon>Verrucomicrobia subdivision 6</taxon>
    </lineage>
</organism>
<dbReference type="InterPro" id="IPR000462">
    <property type="entry name" value="CDP-OH_P_trans"/>
</dbReference>
<accession>A0A0R2RH17</accession>
<evidence type="ECO:0000256" key="3">
    <source>
        <dbReference type="ARBA" id="ARBA00010441"/>
    </source>
</evidence>
<gene>
    <name evidence="17" type="ORF">ABR82_05645</name>
</gene>
<evidence type="ECO:0000313" key="18">
    <source>
        <dbReference type="Proteomes" id="UP000051269"/>
    </source>
</evidence>
<feature type="transmembrane region" description="Helical" evidence="16">
    <location>
        <begin position="161"/>
        <end position="180"/>
    </location>
</feature>
<dbReference type="InterPro" id="IPR004570">
    <property type="entry name" value="Phosphatidylglycerol_P_synth"/>
</dbReference>
<sequence>MTFATTLTLLRILLVPLFAGALLYHREYHEEGYSGFAWYYAAVALFALAALTDGVDGWIARQFNQRSRLGRILDPIADKLLLVTGIVLLGTIGVAGKGRLPLWFPVLVVSRDLILVSGTLFLGTLLHNYDFVKPHWTGKVCTFFQIAVVLVGLLLPGNASTWPILWAAGAMTSLSLVIYLKQGWYLLHQTNYGNSTQQ</sequence>
<dbReference type="PROSITE" id="PS00379">
    <property type="entry name" value="CDP_ALCOHOL_P_TRANSF"/>
    <property type="match status" value="1"/>
</dbReference>
<feature type="transmembrane region" description="Helical" evidence="16">
    <location>
        <begin position="136"/>
        <end position="155"/>
    </location>
</feature>
<reference evidence="17 18" key="1">
    <citation type="submission" date="2015-10" db="EMBL/GenBank/DDBJ databases">
        <title>Metagenome-Assembled Genomes uncover a global brackish microbiome.</title>
        <authorList>
            <person name="Hugerth L.W."/>
            <person name="Larsson J."/>
            <person name="Alneberg J."/>
            <person name="Lindh M.V."/>
            <person name="Legrand C."/>
            <person name="Pinhassi J."/>
            <person name="Andersson A.F."/>
        </authorList>
    </citation>
    <scope>NUCLEOTIDE SEQUENCE [LARGE SCALE GENOMIC DNA]</scope>
    <source>
        <strain evidence="17">BACL18 MAG-120507-bin52</strain>
    </source>
</reference>
<keyword evidence="6" id="KW-0444">Lipid biosynthesis</keyword>
<dbReference type="EC" id="2.7.8.5" evidence="4"/>
<dbReference type="Pfam" id="PF01066">
    <property type="entry name" value="CDP-OH_P_transf"/>
    <property type="match status" value="1"/>
</dbReference>
<dbReference type="GO" id="GO:0016020">
    <property type="term" value="C:membrane"/>
    <property type="evidence" value="ECO:0007669"/>
    <property type="project" value="UniProtKB-SubCell"/>
</dbReference>
<keyword evidence="7 15" id="KW-0808">Transferase</keyword>
<proteinExistence type="inferred from homology"/>
<evidence type="ECO:0000256" key="12">
    <source>
        <dbReference type="ARBA" id="ARBA00023209"/>
    </source>
</evidence>
<evidence type="ECO:0000256" key="16">
    <source>
        <dbReference type="SAM" id="Phobius"/>
    </source>
</evidence>
<dbReference type="GO" id="GO:0008444">
    <property type="term" value="F:CDP-diacylglycerol-glycerol-3-phosphate 3-phosphatidyltransferase activity"/>
    <property type="evidence" value="ECO:0007669"/>
    <property type="project" value="UniProtKB-EC"/>
</dbReference>
<feature type="transmembrane region" description="Helical" evidence="16">
    <location>
        <begin position="38"/>
        <end position="59"/>
    </location>
</feature>
<keyword evidence="8 16" id="KW-0812">Transmembrane</keyword>
<evidence type="ECO:0000256" key="6">
    <source>
        <dbReference type="ARBA" id="ARBA00022516"/>
    </source>
</evidence>
<evidence type="ECO:0000256" key="15">
    <source>
        <dbReference type="RuleBase" id="RU003750"/>
    </source>
</evidence>
<name>A0A0R2RH17_9BACT</name>
<keyword evidence="13" id="KW-1208">Phospholipid metabolism</keyword>
<dbReference type="InterPro" id="IPR043130">
    <property type="entry name" value="CDP-OH_PTrfase_TM_dom"/>
</dbReference>
<keyword evidence="12" id="KW-0594">Phospholipid biosynthesis</keyword>
<dbReference type="PIRSF" id="PIRSF000847">
    <property type="entry name" value="Phos_ph_gly_syn"/>
    <property type="match status" value="1"/>
</dbReference>
<evidence type="ECO:0000256" key="1">
    <source>
        <dbReference type="ARBA" id="ARBA00004141"/>
    </source>
</evidence>
<evidence type="ECO:0000256" key="5">
    <source>
        <dbReference type="ARBA" id="ARBA00014944"/>
    </source>
</evidence>
<comment type="caution">
    <text evidence="17">The sequence shown here is derived from an EMBL/GenBank/DDBJ whole genome shotgun (WGS) entry which is preliminary data.</text>
</comment>
<dbReference type="PANTHER" id="PTHR14269:SF11">
    <property type="entry name" value="CDP-DIACYLGLYCEROL--GLYCEROL-3-PHOSPHATE 3-PHOSPHATIDYLTRANSFERASE"/>
    <property type="match status" value="1"/>
</dbReference>
<evidence type="ECO:0000256" key="2">
    <source>
        <dbReference type="ARBA" id="ARBA00005042"/>
    </source>
</evidence>
<dbReference type="Gene3D" id="1.20.120.1760">
    <property type="match status" value="1"/>
</dbReference>
<keyword evidence="9 16" id="KW-1133">Transmembrane helix</keyword>
<evidence type="ECO:0000256" key="7">
    <source>
        <dbReference type="ARBA" id="ARBA00022679"/>
    </source>
</evidence>
<evidence type="ECO:0000256" key="13">
    <source>
        <dbReference type="ARBA" id="ARBA00023264"/>
    </source>
</evidence>
<evidence type="ECO:0000313" key="17">
    <source>
        <dbReference type="EMBL" id="KRO61902.1"/>
    </source>
</evidence>
<dbReference type="InterPro" id="IPR050324">
    <property type="entry name" value="CDP-alcohol_PTase-I"/>
</dbReference>
<dbReference type="InterPro" id="IPR048254">
    <property type="entry name" value="CDP_ALCOHOL_P_TRANSF_CS"/>
</dbReference>
<evidence type="ECO:0000256" key="14">
    <source>
        <dbReference type="ARBA" id="ARBA00048586"/>
    </source>
</evidence>
<evidence type="ECO:0000256" key="8">
    <source>
        <dbReference type="ARBA" id="ARBA00022692"/>
    </source>
</evidence>
<feature type="transmembrane region" description="Helical" evidence="16">
    <location>
        <begin position="102"/>
        <end position="124"/>
    </location>
</feature>
<keyword evidence="10" id="KW-0443">Lipid metabolism</keyword>
<protein>
    <recommendedName>
        <fullName evidence="5">CDP-diacylglycerol--glycerol-3-phosphate 3-phosphatidyltransferase</fullName>
        <ecNumber evidence="4">2.7.8.5</ecNumber>
    </recommendedName>
</protein>
<keyword evidence="11 16" id="KW-0472">Membrane</keyword>
<dbReference type="AlphaFoldDB" id="A0A0R2RH17"/>
<evidence type="ECO:0000256" key="9">
    <source>
        <dbReference type="ARBA" id="ARBA00022989"/>
    </source>
</evidence>
<comment type="subcellular location">
    <subcellularLocation>
        <location evidence="1">Membrane</location>
        <topology evidence="1">Multi-pass membrane protein</topology>
    </subcellularLocation>
</comment>
<evidence type="ECO:0000256" key="4">
    <source>
        <dbReference type="ARBA" id="ARBA00013170"/>
    </source>
</evidence>
<comment type="similarity">
    <text evidence="3 15">Belongs to the CDP-alcohol phosphatidyltransferase class-I family.</text>
</comment>
<dbReference type="EMBL" id="LIBO01000177">
    <property type="protein sequence ID" value="KRO61902.1"/>
    <property type="molecule type" value="Genomic_DNA"/>
</dbReference>
<comment type="catalytic activity">
    <reaction evidence="14">
        <text>a CDP-1,2-diacyl-sn-glycerol + sn-glycerol 3-phosphate = a 1,2-diacyl-sn-glycero-3-phospho-(1'-sn-glycero-3'-phosphate) + CMP + H(+)</text>
        <dbReference type="Rhea" id="RHEA:12593"/>
        <dbReference type="ChEBI" id="CHEBI:15378"/>
        <dbReference type="ChEBI" id="CHEBI:57597"/>
        <dbReference type="ChEBI" id="CHEBI:58332"/>
        <dbReference type="ChEBI" id="CHEBI:60110"/>
        <dbReference type="ChEBI" id="CHEBI:60377"/>
        <dbReference type="EC" id="2.7.8.5"/>
    </reaction>
</comment>
<dbReference type="Proteomes" id="UP000051269">
    <property type="component" value="Unassembled WGS sequence"/>
</dbReference>
<dbReference type="PANTHER" id="PTHR14269">
    <property type="entry name" value="CDP-DIACYLGLYCEROL--GLYCEROL-3-PHOSPHATE 3-PHOSPHATIDYLTRANSFERASE-RELATED"/>
    <property type="match status" value="1"/>
</dbReference>
<evidence type="ECO:0000256" key="10">
    <source>
        <dbReference type="ARBA" id="ARBA00023098"/>
    </source>
</evidence>
<dbReference type="GO" id="GO:0046474">
    <property type="term" value="P:glycerophospholipid biosynthetic process"/>
    <property type="evidence" value="ECO:0007669"/>
    <property type="project" value="TreeGrafter"/>
</dbReference>
<comment type="pathway">
    <text evidence="2">Phospholipid metabolism; phosphatidylglycerol biosynthesis; phosphatidylglycerol from CDP-diacylglycerol: step 1/2.</text>
</comment>
<feature type="transmembrane region" description="Helical" evidence="16">
    <location>
        <begin position="80"/>
        <end position="96"/>
    </location>
</feature>